<comment type="caution">
    <text evidence="7">The sequence shown here is derived from an EMBL/GenBank/DDBJ whole genome shotgun (WGS) entry which is preliminary data.</text>
</comment>
<dbReference type="InterPro" id="IPR008253">
    <property type="entry name" value="Marvel"/>
</dbReference>
<dbReference type="PANTHER" id="PTHR28165">
    <property type="entry name" value="NON-CLASSICAL EXPORT PROTEIN 2-RELATED"/>
    <property type="match status" value="1"/>
</dbReference>
<keyword evidence="4 5" id="KW-0472">Membrane</keyword>
<comment type="subcellular location">
    <subcellularLocation>
        <location evidence="1">Membrane</location>
        <topology evidence="1">Multi-pass membrane protein</topology>
    </subcellularLocation>
</comment>
<evidence type="ECO:0000259" key="6">
    <source>
        <dbReference type="Pfam" id="PF01284"/>
    </source>
</evidence>
<dbReference type="PANTHER" id="PTHR28165:SF1">
    <property type="entry name" value="NON-CLASSICAL EXPORT PROTEIN 2-RELATED"/>
    <property type="match status" value="1"/>
</dbReference>
<keyword evidence="2 5" id="KW-0812">Transmembrane</keyword>
<evidence type="ECO:0000313" key="8">
    <source>
        <dbReference type="Proteomes" id="UP001396898"/>
    </source>
</evidence>
<feature type="transmembrane region" description="Helical" evidence="5">
    <location>
        <begin position="40"/>
        <end position="62"/>
    </location>
</feature>
<sequence>MELVNSAIRGFQFLWTLLLTALIGNVIANNHNGPMGSVNLAMFTAVLSWLALLYGLVASFVTSLAMPLVMMVLDALATLFTFITAVVLAARLGAPNCSHIVSSPFVHKQHSRSLETNYDDLFVQGGRAGDYIAYGSSDNTKRCREIQASDVFLWFLFACFIASLFFSFKAFRSMGGGSHRGPSMSQVGV</sequence>
<evidence type="ECO:0000256" key="4">
    <source>
        <dbReference type="ARBA" id="ARBA00023136"/>
    </source>
</evidence>
<evidence type="ECO:0000256" key="1">
    <source>
        <dbReference type="ARBA" id="ARBA00004141"/>
    </source>
</evidence>
<accession>A0ABR1RUI6</accession>
<protein>
    <submittedName>
        <fullName evidence="7">Non-classical export protein 2</fullName>
    </submittedName>
</protein>
<feature type="transmembrane region" description="Helical" evidence="5">
    <location>
        <begin position="151"/>
        <end position="171"/>
    </location>
</feature>
<evidence type="ECO:0000313" key="7">
    <source>
        <dbReference type="EMBL" id="KAK8018624.1"/>
    </source>
</evidence>
<keyword evidence="8" id="KW-1185">Reference proteome</keyword>
<dbReference type="Proteomes" id="UP001396898">
    <property type="component" value="Unassembled WGS sequence"/>
</dbReference>
<proteinExistence type="predicted"/>
<dbReference type="InterPro" id="IPR052649">
    <property type="entry name" value="NCE102-like"/>
</dbReference>
<organism evidence="7 8">
    <name type="scientific">Apiospora marii</name>
    <dbReference type="NCBI Taxonomy" id="335849"/>
    <lineage>
        <taxon>Eukaryota</taxon>
        <taxon>Fungi</taxon>
        <taxon>Dikarya</taxon>
        <taxon>Ascomycota</taxon>
        <taxon>Pezizomycotina</taxon>
        <taxon>Sordariomycetes</taxon>
        <taxon>Xylariomycetidae</taxon>
        <taxon>Amphisphaeriales</taxon>
        <taxon>Apiosporaceae</taxon>
        <taxon>Apiospora</taxon>
    </lineage>
</organism>
<feature type="transmembrane region" description="Helical" evidence="5">
    <location>
        <begin position="68"/>
        <end position="90"/>
    </location>
</feature>
<evidence type="ECO:0000256" key="2">
    <source>
        <dbReference type="ARBA" id="ARBA00022692"/>
    </source>
</evidence>
<gene>
    <name evidence="7" type="ORF">PG991_007814</name>
</gene>
<keyword evidence="3 5" id="KW-1133">Transmembrane helix</keyword>
<evidence type="ECO:0000256" key="3">
    <source>
        <dbReference type="ARBA" id="ARBA00022989"/>
    </source>
</evidence>
<feature type="transmembrane region" description="Helical" evidence="5">
    <location>
        <begin position="6"/>
        <end position="28"/>
    </location>
</feature>
<dbReference type="Pfam" id="PF01284">
    <property type="entry name" value="MARVEL"/>
    <property type="match status" value="1"/>
</dbReference>
<reference evidence="7 8" key="1">
    <citation type="submission" date="2023-01" db="EMBL/GenBank/DDBJ databases">
        <title>Analysis of 21 Apiospora genomes using comparative genomics revels a genus with tremendous synthesis potential of carbohydrate active enzymes and secondary metabolites.</title>
        <authorList>
            <person name="Sorensen T."/>
        </authorList>
    </citation>
    <scope>NUCLEOTIDE SEQUENCE [LARGE SCALE GENOMIC DNA]</scope>
    <source>
        <strain evidence="7 8">CBS 20057</strain>
    </source>
</reference>
<name>A0ABR1RUI6_9PEZI</name>
<evidence type="ECO:0000256" key="5">
    <source>
        <dbReference type="SAM" id="Phobius"/>
    </source>
</evidence>
<feature type="domain" description="MARVEL" evidence="6">
    <location>
        <begin position="5"/>
        <end position="166"/>
    </location>
</feature>
<dbReference type="EMBL" id="JAQQWI010000010">
    <property type="protein sequence ID" value="KAK8018624.1"/>
    <property type="molecule type" value="Genomic_DNA"/>
</dbReference>